<feature type="transmembrane region" description="Helical" evidence="6">
    <location>
        <begin position="32"/>
        <end position="56"/>
    </location>
</feature>
<gene>
    <name evidence="8" type="ORF">LCGC14_0034610</name>
</gene>
<dbReference type="GO" id="GO:0009055">
    <property type="term" value="F:electron transfer activity"/>
    <property type="evidence" value="ECO:0007669"/>
    <property type="project" value="InterPro"/>
</dbReference>
<dbReference type="SUPFAM" id="SSF46626">
    <property type="entry name" value="Cytochrome c"/>
    <property type="match status" value="3"/>
</dbReference>
<evidence type="ECO:0000256" key="5">
    <source>
        <dbReference type="ARBA" id="ARBA00023004"/>
    </source>
</evidence>
<protein>
    <recommendedName>
        <fullName evidence="7">Cytochrome c domain-containing protein</fullName>
    </recommendedName>
</protein>
<accession>A0A0F9YYT4</accession>
<reference evidence="8" key="1">
    <citation type="journal article" date="2015" name="Nature">
        <title>Complex archaea that bridge the gap between prokaryotes and eukaryotes.</title>
        <authorList>
            <person name="Spang A."/>
            <person name="Saw J.H."/>
            <person name="Jorgensen S.L."/>
            <person name="Zaremba-Niedzwiedzka K."/>
            <person name="Martijn J."/>
            <person name="Lind A.E."/>
            <person name="van Eijk R."/>
            <person name="Schleper C."/>
            <person name="Guy L."/>
            <person name="Ettema T.J."/>
        </authorList>
    </citation>
    <scope>NUCLEOTIDE SEQUENCE</scope>
</reference>
<evidence type="ECO:0000256" key="3">
    <source>
        <dbReference type="ARBA" id="ARBA00022723"/>
    </source>
</evidence>
<dbReference type="PANTHER" id="PTHR33751">
    <property type="entry name" value="CBB3-TYPE CYTOCHROME C OXIDASE SUBUNIT FIXP"/>
    <property type="match status" value="1"/>
</dbReference>
<evidence type="ECO:0000259" key="7">
    <source>
        <dbReference type="PROSITE" id="PS51007"/>
    </source>
</evidence>
<keyword evidence="5" id="KW-0408">Iron</keyword>
<keyword evidence="6" id="KW-1133">Transmembrane helix</keyword>
<evidence type="ECO:0000256" key="6">
    <source>
        <dbReference type="SAM" id="Phobius"/>
    </source>
</evidence>
<dbReference type="Pfam" id="PF00034">
    <property type="entry name" value="Cytochrom_C"/>
    <property type="match status" value="2"/>
</dbReference>
<evidence type="ECO:0000256" key="1">
    <source>
        <dbReference type="ARBA" id="ARBA00022448"/>
    </source>
</evidence>
<keyword evidence="2" id="KW-0349">Heme</keyword>
<feature type="domain" description="Cytochrome c" evidence="7">
    <location>
        <begin position="303"/>
        <end position="394"/>
    </location>
</feature>
<dbReference type="PANTHER" id="PTHR33751:SF9">
    <property type="entry name" value="CYTOCHROME C4"/>
    <property type="match status" value="1"/>
</dbReference>
<proteinExistence type="predicted"/>
<dbReference type="GO" id="GO:0020037">
    <property type="term" value="F:heme binding"/>
    <property type="evidence" value="ECO:0007669"/>
    <property type="project" value="InterPro"/>
</dbReference>
<feature type="domain" description="Cytochrome c" evidence="7">
    <location>
        <begin position="95"/>
        <end position="181"/>
    </location>
</feature>
<evidence type="ECO:0000256" key="2">
    <source>
        <dbReference type="ARBA" id="ARBA00022617"/>
    </source>
</evidence>
<sequence>MPFQSAKAYARQAAVLTGQGLRWLVAGSWKRVFAILALASILVAAGGFFLASVGLVSISASSGHSPVTAWFLHYTMRNAVRLQSSGKVPPLNDPALIAKGAGHYETGCLACHGAPGRDQSLIVRQMTPEPPYLPPRISEWKPEELFWIVKNGIKFSAMPAWPALKREDEIWAMVAFLQQLPDMTAARYKELAHGDRDATTDEPVTPDHLRALADPLGPVLANCTRCHGEDGNGRGLGAFPKLAGQSEAYLLASLQSYASGDRHSGIMQPVAAGLDQPVLAALASHYASLPAGGETAEPAPSNESIRRGAELASSGVPERNVPSCIHCHGPKKSPRNDRYPAIEGQYSAYLKQQLELFSSEKRGGTAYAHIMHIAAHRLTPEQIQDLANYYASLSSATPPESQR</sequence>
<dbReference type="PROSITE" id="PS51007">
    <property type="entry name" value="CYTC"/>
    <property type="match status" value="3"/>
</dbReference>
<dbReference type="Pfam" id="PF13442">
    <property type="entry name" value="Cytochrome_CBB3"/>
    <property type="match status" value="1"/>
</dbReference>
<evidence type="ECO:0000256" key="4">
    <source>
        <dbReference type="ARBA" id="ARBA00022982"/>
    </source>
</evidence>
<dbReference type="GO" id="GO:0046872">
    <property type="term" value="F:metal ion binding"/>
    <property type="evidence" value="ECO:0007669"/>
    <property type="project" value="UniProtKB-KW"/>
</dbReference>
<dbReference type="InterPro" id="IPR009056">
    <property type="entry name" value="Cyt_c-like_dom"/>
</dbReference>
<keyword evidence="4" id="KW-0249">Electron transport</keyword>
<dbReference type="EMBL" id="LAZR01000006">
    <property type="protein sequence ID" value="KKO09959.1"/>
    <property type="molecule type" value="Genomic_DNA"/>
</dbReference>
<dbReference type="InterPro" id="IPR036909">
    <property type="entry name" value="Cyt_c-like_dom_sf"/>
</dbReference>
<keyword evidence="6" id="KW-0812">Transmembrane</keyword>
<dbReference type="AlphaFoldDB" id="A0A0F9YYT4"/>
<feature type="domain" description="Cytochrome c" evidence="7">
    <location>
        <begin position="196"/>
        <end position="290"/>
    </location>
</feature>
<organism evidence="8">
    <name type="scientific">marine sediment metagenome</name>
    <dbReference type="NCBI Taxonomy" id="412755"/>
    <lineage>
        <taxon>unclassified sequences</taxon>
        <taxon>metagenomes</taxon>
        <taxon>ecological metagenomes</taxon>
    </lineage>
</organism>
<keyword evidence="3" id="KW-0479">Metal-binding</keyword>
<name>A0A0F9YYT4_9ZZZZ</name>
<evidence type="ECO:0000313" key="8">
    <source>
        <dbReference type="EMBL" id="KKO09959.1"/>
    </source>
</evidence>
<keyword evidence="6" id="KW-0472">Membrane</keyword>
<dbReference type="InterPro" id="IPR050597">
    <property type="entry name" value="Cytochrome_c_Oxidase_Subunit"/>
</dbReference>
<comment type="caution">
    <text evidence="8">The sequence shown here is derived from an EMBL/GenBank/DDBJ whole genome shotgun (WGS) entry which is preliminary data.</text>
</comment>
<keyword evidence="1" id="KW-0813">Transport</keyword>
<dbReference type="Gene3D" id="1.10.760.10">
    <property type="entry name" value="Cytochrome c-like domain"/>
    <property type="match status" value="3"/>
</dbReference>